<evidence type="ECO:0000313" key="1">
    <source>
        <dbReference type="EMBL" id="AZK46571.1"/>
    </source>
</evidence>
<protein>
    <submittedName>
        <fullName evidence="1">Uncharacterized protein</fullName>
    </submittedName>
</protein>
<gene>
    <name evidence="1" type="ORF">EIM92_10750</name>
</gene>
<organism evidence="1 2">
    <name type="scientific">Paenibacillus lentus</name>
    <dbReference type="NCBI Taxonomy" id="1338368"/>
    <lineage>
        <taxon>Bacteria</taxon>
        <taxon>Bacillati</taxon>
        <taxon>Bacillota</taxon>
        <taxon>Bacilli</taxon>
        <taxon>Bacillales</taxon>
        <taxon>Paenibacillaceae</taxon>
        <taxon>Paenibacillus</taxon>
    </lineage>
</organism>
<name>A0A3S8RUA7_9BACL</name>
<accession>A0A3S8RUA7</accession>
<dbReference type="RefSeq" id="WP_125082626.1">
    <property type="nucleotide sequence ID" value="NZ_CP034248.1"/>
</dbReference>
<dbReference type="Proteomes" id="UP000273145">
    <property type="component" value="Chromosome"/>
</dbReference>
<dbReference type="AlphaFoldDB" id="A0A3S8RUA7"/>
<dbReference type="EMBL" id="CP034248">
    <property type="protein sequence ID" value="AZK46571.1"/>
    <property type="molecule type" value="Genomic_DNA"/>
</dbReference>
<evidence type="ECO:0000313" key="2">
    <source>
        <dbReference type="Proteomes" id="UP000273145"/>
    </source>
</evidence>
<reference evidence="1 2" key="1">
    <citation type="submission" date="2018-11" db="EMBL/GenBank/DDBJ databases">
        <title>Genome sequencing of Paenibacillus lentus DSM25539(T).</title>
        <authorList>
            <person name="Kook J.-K."/>
            <person name="Park S.-N."/>
            <person name="Lim Y.K."/>
        </authorList>
    </citation>
    <scope>NUCLEOTIDE SEQUENCE [LARGE SCALE GENOMIC DNA]</scope>
    <source>
        <strain evidence="1 2">DSM 25539</strain>
    </source>
</reference>
<proteinExistence type="predicted"/>
<sequence>MHKMQIVDEMKYVHVHCSREGVPSRSCGQFALYGRIALAERTRSLTGRKANFRERSKFAGWFPL</sequence>
<keyword evidence="2" id="KW-1185">Reference proteome</keyword>
<dbReference type="KEGG" id="plen:EIM92_10750"/>